<gene>
    <name evidence="9" type="ORF">D9611_004030</name>
</gene>
<dbReference type="InterPro" id="IPR011009">
    <property type="entry name" value="Kinase-like_dom_sf"/>
</dbReference>
<dbReference type="SMART" id="SM00220">
    <property type="entry name" value="S_TKc"/>
    <property type="match status" value="1"/>
</dbReference>
<dbReference type="OrthoDB" id="5337378at2759"/>
<dbReference type="InterPro" id="IPR008271">
    <property type="entry name" value="Ser/Thr_kinase_AS"/>
</dbReference>
<dbReference type="Gene3D" id="3.30.200.20">
    <property type="entry name" value="Phosphorylase Kinase, domain 1"/>
    <property type="match status" value="1"/>
</dbReference>
<feature type="region of interest" description="Disordered" evidence="7">
    <location>
        <begin position="32"/>
        <end position="53"/>
    </location>
</feature>
<dbReference type="PROSITE" id="PS00108">
    <property type="entry name" value="PROTEIN_KINASE_ST"/>
    <property type="match status" value="1"/>
</dbReference>
<keyword evidence="2 6" id="KW-0547">Nucleotide-binding</keyword>
<accession>A0A8H5EYB7</accession>
<evidence type="ECO:0000256" key="3">
    <source>
        <dbReference type="ARBA" id="ARBA00022777"/>
    </source>
</evidence>
<feature type="compositionally biased region" description="Low complexity" evidence="7">
    <location>
        <begin position="716"/>
        <end position="729"/>
    </location>
</feature>
<dbReference type="EMBL" id="JAACJK010000219">
    <property type="protein sequence ID" value="KAF5317125.1"/>
    <property type="molecule type" value="Genomic_DNA"/>
</dbReference>
<dbReference type="InterPro" id="IPR017441">
    <property type="entry name" value="Protein_kinase_ATP_BS"/>
</dbReference>
<sequence>MKSPMLTPSRSFGNNTLEDMFFLSSSYPSPAPAPHSYTISKPQPITFDDDEGRVKPQPITSDDGVFSAAPFSPVFQTSTSHTLLTPVKASRSALAEKNMNTQRDAAAAGNPLATRVGHGTKRKSPVHCTPLKIDTANTFQRLAPLPLPKFSATPEQRDPDAVIRKHTATLRKLRIQDKSENLGAVNDNEDSGCEMDDDGVEAVLLQRDRSRRAKGKGKEEIVEAVSPGGHVVKRRARARLLSNELREKVGSASQVFAPHSRAYTRAQKPQAHKLHRPRLSSHVTFPSGGLNSYRVRASPGSSSSEGGSPLPRRRIGNVGATRPQLTMQPPLFPRPPLSRDTPSAATLFFGPAIPQPNLSPARPRTTTGTGGLSQSENRSPTKHTRDPSNRHSYAGSTDSFWSQIQPRAASPLWGAPPFQKADVDTDTDEDMSFELPSHSSSFSSINAADIPSPKSKQPLPSKYHATNRDSLGNYGDCSILPPARGLSIGSSDSDDSLVTPCMDSNGSTWPEPIVHDDEDATIHPPRHVDVDEFIVRTLVAASKGPAPGVKRAPGTPVKKVRTAKLSDRPWQSAAVNKIGLKDDVPDFSRNAPRKSLPAAFPGLGTFGKRGGKSLLDQCSDSEGEDESPSGRKNGKYATASLGLGHPPPLPPGVTPASTKSGQAPLFLQRSRWLRRSSSGALSSGSDSASQSNTPTRPKGNDFKLPKLQITAATERSASGSSSSSGNTSSPTKRGTGPAQAGPSRIPRLSLPRRMSLAEEGSQEEQISRFERDFETVDEVGSGEFGSVIKVRCKAEDDTQLYAIKKSKRFEGAKHRLRLREEVDILKHLSGAATKSGLDGRRSNVLKYLDSWEEDEMLYIRTELCDLGNLSRFLWEYGKVFPRLEEAKVWKIIVDLANGLEFIHDAGVIHLDLKPSNVFITKEGQLKIGDFGMASIWPRLPAPREFALEGSGGFEREGDKLYLAPEILQGRYSKAADVFSFGMTILETASNIMVPDQGESWHRLRQEDFSQVDWHGSSQLLELVRQMMRTDPEQRVTIGMVVGHEVVTRTRQQMEEMQRVAREEEGNLFDASALGRVPEGFLAEILGGEEGDYSMDLSA</sequence>
<evidence type="ECO:0000256" key="4">
    <source>
        <dbReference type="ARBA" id="ARBA00022840"/>
    </source>
</evidence>
<feature type="binding site" evidence="6">
    <location>
        <position position="805"/>
    </location>
    <ligand>
        <name>ATP</name>
        <dbReference type="ChEBI" id="CHEBI:30616"/>
    </ligand>
</feature>
<name>A0A8H5EYB7_9AGAR</name>
<evidence type="ECO:0000259" key="8">
    <source>
        <dbReference type="PROSITE" id="PS50011"/>
    </source>
</evidence>
<feature type="domain" description="Protein kinase" evidence="8">
    <location>
        <begin position="773"/>
        <end position="1046"/>
    </location>
</feature>
<dbReference type="Proteomes" id="UP000541558">
    <property type="component" value="Unassembled WGS sequence"/>
</dbReference>
<keyword evidence="10" id="KW-1185">Reference proteome</keyword>
<dbReference type="Gene3D" id="1.10.510.10">
    <property type="entry name" value="Transferase(Phosphotransferase) domain 1"/>
    <property type="match status" value="1"/>
</dbReference>
<evidence type="ECO:0000256" key="2">
    <source>
        <dbReference type="ARBA" id="ARBA00022741"/>
    </source>
</evidence>
<evidence type="ECO:0000313" key="9">
    <source>
        <dbReference type="EMBL" id="KAF5317125.1"/>
    </source>
</evidence>
<evidence type="ECO:0000256" key="6">
    <source>
        <dbReference type="PROSITE-ProRule" id="PRU10141"/>
    </source>
</evidence>
<feature type="compositionally biased region" description="Low complexity" evidence="7">
    <location>
        <begin position="676"/>
        <end position="691"/>
    </location>
</feature>
<dbReference type="PANTHER" id="PTHR11042">
    <property type="entry name" value="EUKARYOTIC TRANSLATION INITIATION FACTOR 2-ALPHA KINASE EIF2-ALPHA KINASE -RELATED"/>
    <property type="match status" value="1"/>
</dbReference>
<feature type="compositionally biased region" description="Low complexity" evidence="7">
    <location>
        <begin position="451"/>
        <end position="461"/>
    </location>
</feature>
<protein>
    <recommendedName>
        <fullName evidence="8">Protein kinase domain-containing protein</fullName>
    </recommendedName>
</protein>
<feature type="region of interest" description="Disordered" evidence="7">
    <location>
        <begin position="265"/>
        <end position="398"/>
    </location>
</feature>
<dbReference type="SUPFAM" id="SSF56112">
    <property type="entry name" value="Protein kinase-like (PK-like)"/>
    <property type="match status" value="1"/>
</dbReference>
<keyword evidence="4 6" id="KW-0067">ATP-binding</keyword>
<dbReference type="GO" id="GO:0004672">
    <property type="term" value="F:protein kinase activity"/>
    <property type="evidence" value="ECO:0007669"/>
    <property type="project" value="InterPro"/>
</dbReference>
<dbReference type="AlphaFoldDB" id="A0A8H5EYB7"/>
<dbReference type="PROSITE" id="PS50011">
    <property type="entry name" value="PROTEIN_KINASE_DOM"/>
    <property type="match status" value="1"/>
</dbReference>
<feature type="region of interest" description="Disordered" evidence="7">
    <location>
        <begin position="582"/>
        <end position="661"/>
    </location>
</feature>
<dbReference type="InterPro" id="IPR000719">
    <property type="entry name" value="Prot_kinase_dom"/>
</dbReference>
<dbReference type="PROSITE" id="PS00107">
    <property type="entry name" value="PROTEIN_KINASE_ATP"/>
    <property type="match status" value="1"/>
</dbReference>
<reference evidence="9 10" key="1">
    <citation type="journal article" date="2020" name="ISME J.">
        <title>Uncovering the hidden diversity of litter-decomposition mechanisms in mushroom-forming fungi.</title>
        <authorList>
            <person name="Floudas D."/>
            <person name="Bentzer J."/>
            <person name="Ahren D."/>
            <person name="Johansson T."/>
            <person name="Persson P."/>
            <person name="Tunlid A."/>
        </authorList>
    </citation>
    <scope>NUCLEOTIDE SEQUENCE [LARGE SCALE GENOMIC DNA]</scope>
    <source>
        <strain evidence="9 10">CBS 175.51</strain>
    </source>
</reference>
<evidence type="ECO:0000256" key="1">
    <source>
        <dbReference type="ARBA" id="ARBA00022679"/>
    </source>
</evidence>
<dbReference type="Pfam" id="PF00069">
    <property type="entry name" value="Pkinase"/>
    <property type="match status" value="1"/>
</dbReference>
<feature type="compositionally biased region" description="Basic residues" evidence="7">
    <location>
        <begin position="270"/>
        <end position="279"/>
    </location>
</feature>
<evidence type="ECO:0000256" key="5">
    <source>
        <dbReference type="ARBA" id="ARBA00037982"/>
    </source>
</evidence>
<feature type="region of interest" description="Disordered" evidence="7">
    <location>
        <begin position="410"/>
        <end position="461"/>
    </location>
</feature>
<feature type="compositionally biased region" description="Low complexity" evidence="7">
    <location>
        <begin position="292"/>
        <end position="310"/>
    </location>
</feature>
<organism evidence="9 10">
    <name type="scientific">Ephemerocybe angulata</name>
    <dbReference type="NCBI Taxonomy" id="980116"/>
    <lineage>
        <taxon>Eukaryota</taxon>
        <taxon>Fungi</taxon>
        <taxon>Dikarya</taxon>
        <taxon>Basidiomycota</taxon>
        <taxon>Agaricomycotina</taxon>
        <taxon>Agaricomycetes</taxon>
        <taxon>Agaricomycetidae</taxon>
        <taxon>Agaricales</taxon>
        <taxon>Agaricineae</taxon>
        <taxon>Psathyrellaceae</taxon>
        <taxon>Ephemerocybe</taxon>
    </lineage>
</organism>
<dbReference type="GO" id="GO:0005737">
    <property type="term" value="C:cytoplasm"/>
    <property type="evidence" value="ECO:0007669"/>
    <property type="project" value="TreeGrafter"/>
</dbReference>
<evidence type="ECO:0000313" key="10">
    <source>
        <dbReference type="Proteomes" id="UP000541558"/>
    </source>
</evidence>
<comment type="caution">
    <text evidence="9">The sequence shown here is derived from an EMBL/GenBank/DDBJ whole genome shotgun (WGS) entry which is preliminary data.</text>
</comment>
<evidence type="ECO:0000256" key="7">
    <source>
        <dbReference type="SAM" id="MobiDB-lite"/>
    </source>
</evidence>
<keyword evidence="3" id="KW-0418">Kinase</keyword>
<proteinExistence type="inferred from homology"/>
<dbReference type="GO" id="GO:0005524">
    <property type="term" value="F:ATP binding"/>
    <property type="evidence" value="ECO:0007669"/>
    <property type="project" value="UniProtKB-UniRule"/>
</dbReference>
<feature type="region of interest" description="Disordered" evidence="7">
    <location>
        <begin position="676"/>
        <end position="750"/>
    </location>
</feature>
<dbReference type="GO" id="GO:0005634">
    <property type="term" value="C:nucleus"/>
    <property type="evidence" value="ECO:0007669"/>
    <property type="project" value="TreeGrafter"/>
</dbReference>
<comment type="similarity">
    <text evidence="5">Belongs to the protein kinase superfamily. Ser/Thr protein kinase family. GCN2 subfamily.</text>
</comment>
<dbReference type="InterPro" id="IPR050339">
    <property type="entry name" value="CC_SR_Kinase"/>
</dbReference>
<keyword evidence="1" id="KW-0808">Transferase</keyword>